<name>A0ABD1RIC2_9LAMI</name>
<organism evidence="1 2">
    <name type="scientific">Forsythia ovata</name>
    <dbReference type="NCBI Taxonomy" id="205694"/>
    <lineage>
        <taxon>Eukaryota</taxon>
        <taxon>Viridiplantae</taxon>
        <taxon>Streptophyta</taxon>
        <taxon>Embryophyta</taxon>
        <taxon>Tracheophyta</taxon>
        <taxon>Spermatophyta</taxon>
        <taxon>Magnoliopsida</taxon>
        <taxon>eudicotyledons</taxon>
        <taxon>Gunneridae</taxon>
        <taxon>Pentapetalae</taxon>
        <taxon>asterids</taxon>
        <taxon>lamiids</taxon>
        <taxon>Lamiales</taxon>
        <taxon>Oleaceae</taxon>
        <taxon>Forsythieae</taxon>
        <taxon>Forsythia</taxon>
    </lineage>
</organism>
<gene>
    <name evidence="1" type="ORF">Fot_41452</name>
</gene>
<dbReference type="EMBL" id="JBFOLJ010000012">
    <property type="protein sequence ID" value="KAL2488160.1"/>
    <property type="molecule type" value="Genomic_DNA"/>
</dbReference>
<sequence>MEVTAESNSWREELSSLVGDPIIRFTDKAIGVSAHEFMTKESVFESPESEFTVAAESESLKDQIKGSPRRGEKWQELAGTFEKVVLYRSHISAQTLDNFESF</sequence>
<reference evidence="2" key="1">
    <citation type="submission" date="2024-07" db="EMBL/GenBank/DDBJ databases">
        <title>Two chromosome-level genome assemblies of Korean endemic species Abeliophyllum distichum and Forsythia ovata (Oleaceae).</title>
        <authorList>
            <person name="Jang H."/>
        </authorList>
    </citation>
    <scope>NUCLEOTIDE SEQUENCE [LARGE SCALE GENOMIC DNA]</scope>
</reference>
<keyword evidence="2" id="KW-1185">Reference proteome</keyword>
<evidence type="ECO:0000313" key="2">
    <source>
        <dbReference type="Proteomes" id="UP001604277"/>
    </source>
</evidence>
<dbReference type="Proteomes" id="UP001604277">
    <property type="component" value="Unassembled WGS sequence"/>
</dbReference>
<dbReference type="AlphaFoldDB" id="A0ABD1RIC2"/>
<accession>A0ABD1RIC2</accession>
<protein>
    <submittedName>
        <fullName evidence="1">Uncharacterized protein</fullName>
    </submittedName>
</protein>
<proteinExistence type="predicted"/>
<comment type="caution">
    <text evidence="1">The sequence shown here is derived from an EMBL/GenBank/DDBJ whole genome shotgun (WGS) entry which is preliminary data.</text>
</comment>
<evidence type="ECO:0000313" key="1">
    <source>
        <dbReference type="EMBL" id="KAL2488160.1"/>
    </source>
</evidence>